<sequence length="22" mass="2332">AIQALAQLSYGPICIDCPLDVQ</sequence>
<name>A0A382HQB9_9ZZZZ</name>
<protein>
    <submittedName>
        <fullName evidence="1">Uncharacterized protein</fullName>
    </submittedName>
</protein>
<gene>
    <name evidence="1" type="ORF">METZ01_LOCUS242370</name>
</gene>
<proteinExistence type="predicted"/>
<dbReference type="EMBL" id="UINC01062671">
    <property type="protein sequence ID" value="SVB89516.1"/>
    <property type="molecule type" value="Genomic_DNA"/>
</dbReference>
<organism evidence="1">
    <name type="scientific">marine metagenome</name>
    <dbReference type="NCBI Taxonomy" id="408172"/>
    <lineage>
        <taxon>unclassified sequences</taxon>
        <taxon>metagenomes</taxon>
        <taxon>ecological metagenomes</taxon>
    </lineage>
</organism>
<dbReference type="AlphaFoldDB" id="A0A382HQB9"/>
<accession>A0A382HQB9</accession>
<evidence type="ECO:0000313" key="1">
    <source>
        <dbReference type="EMBL" id="SVB89516.1"/>
    </source>
</evidence>
<reference evidence="1" key="1">
    <citation type="submission" date="2018-05" db="EMBL/GenBank/DDBJ databases">
        <authorList>
            <person name="Lanie J.A."/>
            <person name="Ng W.-L."/>
            <person name="Kazmierczak K.M."/>
            <person name="Andrzejewski T.M."/>
            <person name="Davidsen T.M."/>
            <person name="Wayne K.J."/>
            <person name="Tettelin H."/>
            <person name="Glass J.I."/>
            <person name="Rusch D."/>
            <person name="Podicherti R."/>
            <person name="Tsui H.-C.T."/>
            <person name="Winkler M.E."/>
        </authorList>
    </citation>
    <scope>NUCLEOTIDE SEQUENCE</scope>
</reference>
<feature type="non-terminal residue" evidence="1">
    <location>
        <position position="1"/>
    </location>
</feature>